<gene>
    <name evidence="1" type="ORF">PR048_016375</name>
</gene>
<evidence type="ECO:0000313" key="2">
    <source>
        <dbReference type="Proteomes" id="UP001159363"/>
    </source>
</evidence>
<evidence type="ECO:0000313" key="1">
    <source>
        <dbReference type="EMBL" id="KAJ8884518.1"/>
    </source>
</evidence>
<name>A0ABQ9HJJ5_9NEOP</name>
<accession>A0ABQ9HJJ5</accession>
<keyword evidence="2" id="KW-1185">Reference proteome</keyword>
<dbReference type="Proteomes" id="UP001159363">
    <property type="component" value="Chromosome 4"/>
</dbReference>
<organism evidence="1 2">
    <name type="scientific">Dryococelus australis</name>
    <dbReference type="NCBI Taxonomy" id="614101"/>
    <lineage>
        <taxon>Eukaryota</taxon>
        <taxon>Metazoa</taxon>
        <taxon>Ecdysozoa</taxon>
        <taxon>Arthropoda</taxon>
        <taxon>Hexapoda</taxon>
        <taxon>Insecta</taxon>
        <taxon>Pterygota</taxon>
        <taxon>Neoptera</taxon>
        <taxon>Polyneoptera</taxon>
        <taxon>Phasmatodea</taxon>
        <taxon>Verophasmatodea</taxon>
        <taxon>Anareolatae</taxon>
        <taxon>Phasmatidae</taxon>
        <taxon>Eurycanthinae</taxon>
        <taxon>Dryococelus</taxon>
    </lineage>
</organism>
<sequence length="149" mass="16214">MMIDKFSSVYITYKQAKEEAVTLIVNTDLTLAPSNETAIVVGEDVDLLVILIDLCRAEKVFFLKPGKETVSPATFSPTNAVSLTVVGNILFLHATSSCDTTSALFMQGKMKFLEALVSNPHDADVVKVFKDSGDGCSSWETFPCLTVRL</sequence>
<dbReference type="EMBL" id="JARBHB010000005">
    <property type="protein sequence ID" value="KAJ8884518.1"/>
    <property type="molecule type" value="Genomic_DNA"/>
</dbReference>
<comment type="caution">
    <text evidence="1">The sequence shown here is derived from an EMBL/GenBank/DDBJ whole genome shotgun (WGS) entry which is preliminary data.</text>
</comment>
<protein>
    <submittedName>
        <fullName evidence="1">Uncharacterized protein</fullName>
    </submittedName>
</protein>
<proteinExistence type="predicted"/>
<reference evidence="1 2" key="1">
    <citation type="submission" date="2023-02" db="EMBL/GenBank/DDBJ databases">
        <title>LHISI_Scaffold_Assembly.</title>
        <authorList>
            <person name="Stuart O.P."/>
            <person name="Cleave R."/>
            <person name="Magrath M.J.L."/>
            <person name="Mikheyev A.S."/>
        </authorList>
    </citation>
    <scope>NUCLEOTIDE SEQUENCE [LARGE SCALE GENOMIC DNA]</scope>
    <source>
        <strain evidence="1">Daus_M_001</strain>
        <tissue evidence="1">Leg muscle</tissue>
    </source>
</reference>